<dbReference type="GO" id="GO:0019843">
    <property type="term" value="F:rRNA binding"/>
    <property type="evidence" value="ECO:0007669"/>
    <property type="project" value="UniProtKB-UniRule"/>
</dbReference>
<sequence length="85" mass="9969">MKQFVGQVLESKMAKTAKVAVTHLKVHPLYKKRLRIKKTYHVHDEIGVKPGDQVKFQACRPLSKTKRWQIMEIIKKEKSKKVKKS</sequence>
<comment type="function">
    <text evidence="6">One of the primary rRNA binding proteins, it binds specifically to the 5'-end of 16S ribosomal RNA.</text>
</comment>
<gene>
    <name evidence="6 7" type="primary">rpsQ</name>
    <name evidence="7" type="ORF">COT04_01810</name>
</gene>
<dbReference type="CDD" id="cd00364">
    <property type="entry name" value="Ribosomal_uS17"/>
    <property type="match status" value="1"/>
</dbReference>
<dbReference type="GO" id="GO:0022627">
    <property type="term" value="C:cytosolic small ribosomal subunit"/>
    <property type="evidence" value="ECO:0007669"/>
    <property type="project" value="TreeGrafter"/>
</dbReference>
<evidence type="ECO:0000256" key="5">
    <source>
        <dbReference type="ARBA" id="ARBA00023274"/>
    </source>
</evidence>
<evidence type="ECO:0000256" key="3">
    <source>
        <dbReference type="ARBA" id="ARBA00022884"/>
    </source>
</evidence>
<evidence type="ECO:0000256" key="6">
    <source>
        <dbReference type="HAMAP-Rule" id="MF_01345"/>
    </source>
</evidence>
<dbReference type="GO" id="GO:0003735">
    <property type="term" value="F:structural constituent of ribosome"/>
    <property type="evidence" value="ECO:0007669"/>
    <property type="project" value="InterPro"/>
</dbReference>
<comment type="caution">
    <text evidence="7">The sequence shown here is derived from an EMBL/GenBank/DDBJ whole genome shotgun (WGS) entry which is preliminary data.</text>
</comment>
<evidence type="ECO:0000313" key="7">
    <source>
        <dbReference type="EMBL" id="PIU33123.1"/>
    </source>
</evidence>
<reference evidence="8" key="1">
    <citation type="submission" date="2017-09" db="EMBL/GenBank/DDBJ databases">
        <title>Depth-based differentiation of microbial function through sediment-hosted aquifers and enrichment of novel symbionts in the deep terrestrial subsurface.</title>
        <authorList>
            <person name="Probst A.J."/>
            <person name="Ladd B."/>
            <person name="Jarett J.K."/>
            <person name="Geller-Mcgrath D.E."/>
            <person name="Sieber C.M.K."/>
            <person name="Emerson J.B."/>
            <person name="Anantharaman K."/>
            <person name="Thomas B.C."/>
            <person name="Malmstrom R."/>
            <person name="Stieglmeier M."/>
            <person name="Klingl A."/>
            <person name="Woyke T."/>
            <person name="Ryan C.M."/>
            <person name="Banfield J.F."/>
        </authorList>
    </citation>
    <scope>NUCLEOTIDE SEQUENCE [LARGE SCALE GENOMIC DNA]</scope>
</reference>
<keyword evidence="3 6" id="KW-0694">RNA-binding</keyword>
<keyword evidence="2 6" id="KW-0699">rRNA-binding</keyword>
<comment type="subunit">
    <text evidence="6">Part of the 30S ribosomal subunit.</text>
</comment>
<dbReference type="Pfam" id="PF00366">
    <property type="entry name" value="Ribosomal_S17"/>
    <property type="match status" value="1"/>
</dbReference>
<evidence type="ECO:0000256" key="4">
    <source>
        <dbReference type="ARBA" id="ARBA00022980"/>
    </source>
</evidence>
<dbReference type="SUPFAM" id="SSF50249">
    <property type="entry name" value="Nucleic acid-binding proteins"/>
    <property type="match status" value="1"/>
</dbReference>
<dbReference type="EMBL" id="PEXA01000051">
    <property type="protein sequence ID" value="PIU33123.1"/>
    <property type="molecule type" value="Genomic_DNA"/>
</dbReference>
<name>A0A2M6YPS6_9BACT</name>
<dbReference type="NCBIfam" id="NF004123">
    <property type="entry name" value="PRK05610.1"/>
    <property type="match status" value="1"/>
</dbReference>
<protein>
    <recommendedName>
        <fullName evidence="6">Small ribosomal subunit protein uS17</fullName>
    </recommendedName>
</protein>
<evidence type="ECO:0000256" key="2">
    <source>
        <dbReference type="ARBA" id="ARBA00022730"/>
    </source>
</evidence>
<dbReference type="InterPro" id="IPR000266">
    <property type="entry name" value="Ribosomal_uS17"/>
</dbReference>
<evidence type="ECO:0000256" key="1">
    <source>
        <dbReference type="ARBA" id="ARBA00010254"/>
    </source>
</evidence>
<comment type="similarity">
    <text evidence="1 6">Belongs to the universal ribosomal protein uS17 family.</text>
</comment>
<dbReference type="InterPro" id="IPR012340">
    <property type="entry name" value="NA-bd_OB-fold"/>
</dbReference>
<dbReference type="HAMAP" id="MF_01345_B">
    <property type="entry name" value="Ribosomal_uS17_B"/>
    <property type="match status" value="1"/>
</dbReference>
<organism evidence="7 8">
    <name type="scientific">Candidatus Shapirobacteria bacterium CG07_land_8_20_14_0_80_39_12</name>
    <dbReference type="NCBI Taxonomy" id="1974480"/>
    <lineage>
        <taxon>Bacteria</taxon>
        <taxon>Candidatus Shapironibacteriota</taxon>
    </lineage>
</organism>
<dbReference type="GO" id="GO:0006412">
    <property type="term" value="P:translation"/>
    <property type="evidence" value="ECO:0007669"/>
    <property type="project" value="UniProtKB-UniRule"/>
</dbReference>
<keyword evidence="4 6" id="KW-0689">Ribosomal protein</keyword>
<dbReference type="PRINTS" id="PR00973">
    <property type="entry name" value="RIBOSOMALS17"/>
</dbReference>
<dbReference type="Gene3D" id="2.40.50.140">
    <property type="entry name" value="Nucleic acid-binding proteins"/>
    <property type="match status" value="1"/>
</dbReference>
<dbReference type="AlphaFoldDB" id="A0A2M6YPS6"/>
<keyword evidence="5 6" id="KW-0687">Ribonucleoprotein</keyword>
<dbReference type="Proteomes" id="UP000229559">
    <property type="component" value="Unassembled WGS sequence"/>
</dbReference>
<proteinExistence type="inferred from homology"/>
<dbReference type="PANTHER" id="PTHR10744:SF1">
    <property type="entry name" value="SMALL RIBOSOMAL SUBUNIT PROTEIN US17M"/>
    <property type="match status" value="1"/>
</dbReference>
<dbReference type="InterPro" id="IPR019984">
    <property type="entry name" value="Ribosomal_uS17_bact/chlr"/>
</dbReference>
<accession>A0A2M6YPS6</accession>
<dbReference type="PANTHER" id="PTHR10744">
    <property type="entry name" value="40S RIBOSOMAL PROTEIN S11 FAMILY MEMBER"/>
    <property type="match status" value="1"/>
</dbReference>
<evidence type="ECO:0000313" key="8">
    <source>
        <dbReference type="Proteomes" id="UP000229559"/>
    </source>
</evidence>